<dbReference type="Pfam" id="PF23282">
    <property type="entry name" value="WHD_ROQ1"/>
    <property type="match status" value="1"/>
</dbReference>
<dbReference type="Proteomes" id="UP001206925">
    <property type="component" value="Unassembled WGS sequence"/>
</dbReference>
<feature type="non-terminal residue" evidence="5">
    <location>
        <position position="1"/>
    </location>
</feature>
<evidence type="ECO:0000256" key="1">
    <source>
        <dbReference type="ARBA" id="ARBA00022614"/>
    </source>
</evidence>
<dbReference type="GO" id="GO:0043531">
    <property type="term" value="F:ADP binding"/>
    <property type="evidence" value="ECO:0007669"/>
    <property type="project" value="InterPro"/>
</dbReference>
<reference evidence="5" key="1">
    <citation type="submission" date="2022-06" db="EMBL/GenBank/DDBJ databases">
        <title>Uncovering the hologenomic basis of an extraordinary plant invasion.</title>
        <authorList>
            <person name="Bieker V.C."/>
            <person name="Martin M.D."/>
            <person name="Gilbert T."/>
            <person name="Hodgins K."/>
            <person name="Battlay P."/>
            <person name="Petersen B."/>
            <person name="Wilson J."/>
        </authorList>
    </citation>
    <scope>NUCLEOTIDE SEQUENCE</scope>
    <source>
        <strain evidence="5">AA19_3_7</strain>
        <tissue evidence="5">Leaf</tissue>
    </source>
</reference>
<feature type="non-terminal residue" evidence="5">
    <location>
        <position position="417"/>
    </location>
</feature>
<dbReference type="InterPro" id="IPR027417">
    <property type="entry name" value="P-loop_NTPase"/>
</dbReference>
<organism evidence="5 6">
    <name type="scientific">Ambrosia artemisiifolia</name>
    <name type="common">Common ragweed</name>
    <dbReference type="NCBI Taxonomy" id="4212"/>
    <lineage>
        <taxon>Eukaryota</taxon>
        <taxon>Viridiplantae</taxon>
        <taxon>Streptophyta</taxon>
        <taxon>Embryophyta</taxon>
        <taxon>Tracheophyta</taxon>
        <taxon>Spermatophyta</taxon>
        <taxon>Magnoliopsida</taxon>
        <taxon>eudicotyledons</taxon>
        <taxon>Gunneridae</taxon>
        <taxon>Pentapetalae</taxon>
        <taxon>asterids</taxon>
        <taxon>campanulids</taxon>
        <taxon>Asterales</taxon>
        <taxon>Asteraceae</taxon>
        <taxon>Asteroideae</taxon>
        <taxon>Heliantheae alliance</taxon>
        <taxon>Heliantheae</taxon>
        <taxon>Ambrosia</taxon>
    </lineage>
</organism>
<dbReference type="EMBL" id="JAMZMK010008627">
    <property type="protein sequence ID" value="KAI7739437.1"/>
    <property type="molecule type" value="Genomic_DNA"/>
</dbReference>
<evidence type="ECO:0000256" key="2">
    <source>
        <dbReference type="ARBA" id="ARBA00022737"/>
    </source>
</evidence>
<evidence type="ECO:0000313" key="5">
    <source>
        <dbReference type="EMBL" id="KAI7739437.1"/>
    </source>
</evidence>
<keyword evidence="1" id="KW-0433">Leucine-rich repeat</keyword>
<dbReference type="PRINTS" id="PR00364">
    <property type="entry name" value="DISEASERSIST"/>
</dbReference>
<dbReference type="Pfam" id="PF00931">
    <property type="entry name" value="NB-ARC"/>
    <property type="match status" value="1"/>
</dbReference>
<evidence type="ECO:0000259" key="4">
    <source>
        <dbReference type="Pfam" id="PF23282"/>
    </source>
</evidence>
<dbReference type="PANTHER" id="PTHR11017:SF313">
    <property type="entry name" value="TIR DOMAIN, P-LOOP CONTAINING NUCLEOSIDE TRIPHOSPHATE HYDROLASE"/>
    <property type="match status" value="1"/>
</dbReference>
<keyword evidence="6" id="KW-1185">Reference proteome</keyword>
<feature type="domain" description="NB-ARC" evidence="3">
    <location>
        <begin position="65"/>
        <end position="228"/>
    </location>
</feature>
<dbReference type="SUPFAM" id="SSF52540">
    <property type="entry name" value="P-loop containing nucleoside triphosphate hydrolases"/>
    <property type="match status" value="1"/>
</dbReference>
<evidence type="ECO:0000259" key="3">
    <source>
        <dbReference type="Pfam" id="PF00931"/>
    </source>
</evidence>
<sequence>VGRSILLTKIKSISRKERVVIKEVVEDIHRRLRVPLCNVLPRLIGMDDHINFIGWWLTDGSHHIVDILTIAGVGGVGKTYLAKYVFGLHSSKFDKSSFVQGIDARCNERVNGLLKLQKQLHGDISKNMELRVNDCIEYTSKIENVLARKRVFIVLDDIGSLEQLDALLGNKGLHPGTKVIVTTKDASLTKRCALFKSHDHPNHKEVLLNGLRKSTSLKLLCIHAFHSQNPKEGYEEVSKELVKYCDGHPLAIEVLGKSLYQRDVSHWENYIKMLKKEPHAHINTALKMSFDALLYTNDKELFKHIACFFVGIDRDVAQTILDACDINTEIGMRNLVDKSLLSIESNNELAMHSLIQEMGRNLVRQESPVKPWKRSRLWCPKESFEALNQNKGKRSLLGLALDMIMLDKKKSRGSFEL</sequence>
<dbReference type="AlphaFoldDB" id="A0AAD5GEJ9"/>
<evidence type="ECO:0000313" key="6">
    <source>
        <dbReference type="Proteomes" id="UP001206925"/>
    </source>
</evidence>
<dbReference type="SUPFAM" id="SSF46785">
    <property type="entry name" value="Winged helix' DNA-binding domain"/>
    <property type="match status" value="1"/>
</dbReference>
<dbReference type="InterPro" id="IPR002182">
    <property type="entry name" value="NB-ARC"/>
</dbReference>
<name>A0AAD5GEJ9_AMBAR</name>
<dbReference type="Gene3D" id="1.10.8.430">
    <property type="entry name" value="Helical domain of apoptotic protease-activating factors"/>
    <property type="match status" value="1"/>
</dbReference>
<dbReference type="GO" id="GO:0006952">
    <property type="term" value="P:defense response"/>
    <property type="evidence" value="ECO:0007669"/>
    <property type="project" value="InterPro"/>
</dbReference>
<dbReference type="InterPro" id="IPR036390">
    <property type="entry name" value="WH_DNA-bd_sf"/>
</dbReference>
<dbReference type="InterPro" id="IPR044974">
    <property type="entry name" value="Disease_R_plants"/>
</dbReference>
<dbReference type="InterPro" id="IPR058192">
    <property type="entry name" value="WHD_ROQ1-like"/>
</dbReference>
<dbReference type="PANTHER" id="PTHR11017">
    <property type="entry name" value="LEUCINE-RICH REPEAT-CONTAINING PROTEIN"/>
    <property type="match status" value="1"/>
</dbReference>
<dbReference type="InterPro" id="IPR042197">
    <property type="entry name" value="Apaf_helical"/>
</dbReference>
<comment type="caution">
    <text evidence="5">The sequence shown here is derived from an EMBL/GenBank/DDBJ whole genome shotgun (WGS) entry which is preliminary data.</text>
</comment>
<accession>A0AAD5GEJ9</accession>
<keyword evidence="2" id="KW-0677">Repeat</keyword>
<dbReference type="Gene3D" id="3.40.50.300">
    <property type="entry name" value="P-loop containing nucleotide triphosphate hydrolases"/>
    <property type="match status" value="1"/>
</dbReference>
<gene>
    <name evidence="5" type="ORF">M8C21_003934</name>
</gene>
<proteinExistence type="predicted"/>
<protein>
    <recommendedName>
        <fullName evidence="7">NB-ARC domain-containing protein</fullName>
    </recommendedName>
</protein>
<evidence type="ECO:0008006" key="7">
    <source>
        <dbReference type="Google" id="ProtNLM"/>
    </source>
</evidence>
<feature type="domain" description="Disease resistance protein Roq1-like winged-helix" evidence="4">
    <location>
        <begin position="297"/>
        <end position="367"/>
    </location>
</feature>